<keyword evidence="2" id="KW-1185">Reference proteome</keyword>
<dbReference type="EMBL" id="CP076544">
    <property type="protein sequence ID" value="QWS32568.1"/>
    <property type="molecule type" value="Genomic_DNA"/>
</dbReference>
<evidence type="ECO:0000313" key="2">
    <source>
        <dbReference type="Proteomes" id="UP000681794"/>
    </source>
</evidence>
<sequence length="182" mass="19621">MSTDDEVDFRRALLGRLVLPWRTVPAAVYDRHLTVRVANPLVHAVHPSFRPGANLARAAFLQPDGAPLFRAAPGPADATPVGTRLATELRRLLDEHEEDQGFVELVGELAARSADFARLWAEPGDAGPNGVVGFDNPLVGHLVLAYHRFAVPGPDGDTLLLWRGADEESAGRLGRLADSLPD</sequence>
<accession>A0ACD1E0X5</accession>
<reference evidence="1" key="1">
    <citation type="submission" date="2021-06" db="EMBL/GenBank/DDBJ databases">
        <authorList>
            <person name="Ellington A.J."/>
            <person name="Bryan N.C."/>
            <person name="Christner B.C."/>
            <person name="Reisch C.R."/>
        </authorList>
    </citation>
    <scope>NUCLEOTIDE SEQUENCE</scope>
    <source>
        <strain evidence="1">L6-1</strain>
    </source>
</reference>
<protein>
    <submittedName>
        <fullName evidence="1">Uncharacterized protein</fullName>
    </submittedName>
</protein>
<dbReference type="Proteomes" id="UP000681794">
    <property type="component" value="Chromosome"/>
</dbReference>
<evidence type="ECO:0000313" key="1">
    <source>
        <dbReference type="EMBL" id="QWS32568.1"/>
    </source>
</evidence>
<name>A0ACD1E0X5_9MICO</name>
<gene>
    <name evidence="1" type="ORF">KM842_09720</name>
</gene>
<proteinExistence type="predicted"/>
<organism evidence="1 2">
    <name type="scientific">Curtobacterium aetherium</name>
    <dbReference type="NCBI Taxonomy" id="2841594"/>
    <lineage>
        <taxon>Bacteria</taxon>
        <taxon>Bacillati</taxon>
        <taxon>Actinomycetota</taxon>
        <taxon>Actinomycetes</taxon>
        <taxon>Micrococcales</taxon>
        <taxon>Microbacteriaceae</taxon>
        <taxon>Curtobacterium</taxon>
    </lineage>
</organism>